<dbReference type="STRING" id="1484053.SAMN05444274_108136"/>
<proteinExistence type="predicted"/>
<keyword evidence="1" id="KW-0812">Transmembrane</keyword>
<evidence type="ECO:0000256" key="1">
    <source>
        <dbReference type="SAM" id="Phobius"/>
    </source>
</evidence>
<evidence type="ECO:0000313" key="2">
    <source>
        <dbReference type="EMBL" id="SHF75819.1"/>
    </source>
</evidence>
<dbReference type="RefSeq" id="WP_073002960.1">
    <property type="nucleotide sequence ID" value="NZ_FQUM01000008.1"/>
</dbReference>
<organism evidence="2 3">
    <name type="scientific">Mariniphaga anaerophila</name>
    <dbReference type="NCBI Taxonomy" id="1484053"/>
    <lineage>
        <taxon>Bacteria</taxon>
        <taxon>Pseudomonadati</taxon>
        <taxon>Bacteroidota</taxon>
        <taxon>Bacteroidia</taxon>
        <taxon>Marinilabiliales</taxon>
        <taxon>Prolixibacteraceae</taxon>
        <taxon>Mariniphaga</taxon>
    </lineage>
</organism>
<name>A0A1M5E9A9_9BACT</name>
<dbReference type="EMBL" id="FQUM01000008">
    <property type="protein sequence ID" value="SHF75819.1"/>
    <property type="molecule type" value="Genomic_DNA"/>
</dbReference>
<keyword evidence="1" id="KW-0472">Membrane</keyword>
<accession>A0A1M5E9A9</accession>
<keyword evidence="3" id="KW-1185">Reference proteome</keyword>
<dbReference type="AlphaFoldDB" id="A0A1M5E9A9"/>
<feature type="transmembrane region" description="Helical" evidence="1">
    <location>
        <begin position="6"/>
        <end position="22"/>
    </location>
</feature>
<reference evidence="2 3" key="1">
    <citation type="submission" date="2016-11" db="EMBL/GenBank/DDBJ databases">
        <authorList>
            <person name="Jaros S."/>
            <person name="Januszkiewicz K."/>
            <person name="Wedrychowicz H."/>
        </authorList>
    </citation>
    <scope>NUCLEOTIDE SEQUENCE [LARGE SCALE GENOMIC DNA]</scope>
    <source>
        <strain evidence="2 3">DSM 26910</strain>
    </source>
</reference>
<gene>
    <name evidence="2" type="ORF">SAMN05444274_108136</name>
</gene>
<keyword evidence="1" id="KW-1133">Transmembrane helix</keyword>
<protein>
    <submittedName>
        <fullName evidence="2">Uncharacterized protein</fullName>
    </submittedName>
</protein>
<evidence type="ECO:0000313" key="3">
    <source>
        <dbReference type="Proteomes" id="UP000184164"/>
    </source>
</evidence>
<dbReference type="Proteomes" id="UP000184164">
    <property type="component" value="Unassembled WGS sequence"/>
</dbReference>
<sequence>MEELQLILIVLFTIVYLIVTVIQQNQIKALKSHNEMLSGLLPIFDLKKFKEAASIEKKIAEMQIKKMMLKFEVDEEFINDILKPHIKKFEDTVEKQVNEEFAELMLFATTVISGTKKELRKEIVNRYLPKTASYFDALLEADKKDS</sequence>